<reference evidence="1 2" key="1">
    <citation type="journal article" date="2015" name="Genome Announc.">
        <title>Complete Genome Sequence of the Type Strain Corynebacterium mustelae DSM 45274, Isolated from Various Tissues of a Male Ferret with Lethal Sepsis.</title>
        <authorList>
            <person name="Ruckert C."/>
            <person name="Eimer J."/>
            <person name="Winkler A."/>
            <person name="Tauch A."/>
        </authorList>
    </citation>
    <scope>NUCLEOTIDE SEQUENCE [LARGE SCALE GENOMIC DNA]</scope>
    <source>
        <strain evidence="1 2">DSM 45274</strain>
    </source>
</reference>
<reference evidence="2" key="2">
    <citation type="submission" date="2015-05" db="EMBL/GenBank/DDBJ databases">
        <title>Complete genome sequence of Corynebacterium mustelae DSM 45274, isolated from various tissues of a male ferret with lethal sepsis.</title>
        <authorList>
            <person name="Ruckert C."/>
            <person name="Albersmeier A."/>
            <person name="Winkler A."/>
            <person name="Tauch A."/>
        </authorList>
    </citation>
    <scope>NUCLEOTIDE SEQUENCE [LARGE SCALE GENOMIC DNA]</scope>
    <source>
        <strain evidence="2">DSM 45274</strain>
    </source>
</reference>
<dbReference type="RefSeq" id="WP_047262333.1">
    <property type="nucleotide sequence ID" value="NZ_CP011542.1"/>
</dbReference>
<name>A0A0G3H392_9CORY</name>
<dbReference type="EMBL" id="CP011542">
    <property type="protein sequence ID" value="AKK06278.1"/>
    <property type="molecule type" value="Genomic_DNA"/>
</dbReference>
<organism evidence="1 2">
    <name type="scientific">Corynebacterium mustelae</name>
    <dbReference type="NCBI Taxonomy" id="571915"/>
    <lineage>
        <taxon>Bacteria</taxon>
        <taxon>Bacillati</taxon>
        <taxon>Actinomycetota</taxon>
        <taxon>Actinomycetes</taxon>
        <taxon>Mycobacteriales</taxon>
        <taxon>Corynebacteriaceae</taxon>
        <taxon>Corynebacterium</taxon>
    </lineage>
</organism>
<dbReference type="PATRIC" id="fig|571915.4.peg.2079"/>
<gene>
    <name evidence="1" type="ORF">CMUST_09810</name>
</gene>
<dbReference type="STRING" id="571915.CMUST_09810"/>
<keyword evidence="2" id="KW-1185">Reference proteome</keyword>
<sequence length="802" mass="89613">MNLNPHLHEAVAVFKELGWYKAELSDAPTLPLGTPEQQKIARTGLATGDWGEDVLVEGEGWRWISAVDVNTKMLGLFATRLGVNARRALEVLPGDAEEEVKEAIAVIAQRGEAFAADFVCAATLTDSPGWGGFYDFHRIAVHVALRMDLVFPRNKTFFTFWAQIVLGSFRALKVWEPQHVWHAWFDAEEHAAPAQLLQPTFIACVQEAARYPSMALCLAIVGAYHHGWMDRHNTVSYALSCIAGAHTLWERGRLARLLFLELGLSVDDLLPHLNKVEELIATGDPAMVSRFALSLMPHVTGQNFVDIVLPALNCRTAKTTVAVLNRLITLPAPDQDIISILIPHIEKLLSTGHHTTIKKATKLLKHWNQPVPEAQQCQRSYAWINPPQLWELPRFERGTASVEKLTHAVQTLEKRELINRLSAFDLELERFLTLANDLARTDPAAAKAVLGKTPIFNRICQIWALGSNPHLRITTNYLAELIERRVSELFAALSELPCLLSEPSFVDLSITACDFIARLQKYRDTGTPVLENDLLFALTRLNPDTFTEAAITQIEQLDVALRHVERIPAEYTVAQVVKEYLTVDISSDPNWGENFSYWTSYIADLAKDFREPDEGQNPELWQLQFRLICEHPVTDLTVDLHQMAHHGKPLTPHGAMLVFDCQRPSLGGTAETRALLNTIWQRGLLHPGVADPDSLSYSYSFERLKELAVVLDDAAHDGMLSVVWPLLDALIGFSLNQDQLLPGTTQIVNLIERLAPTVKKTVADKTAPHNSFELPNLRTLAKRPEKDKAITAARNALKTLGL</sequence>
<evidence type="ECO:0000313" key="1">
    <source>
        <dbReference type="EMBL" id="AKK06278.1"/>
    </source>
</evidence>
<dbReference type="AlphaFoldDB" id="A0A0G3H392"/>
<proteinExistence type="predicted"/>
<evidence type="ECO:0000313" key="2">
    <source>
        <dbReference type="Proteomes" id="UP000035199"/>
    </source>
</evidence>
<protein>
    <submittedName>
        <fullName evidence="1">Uncharacterized protein</fullName>
    </submittedName>
</protein>
<dbReference type="KEGG" id="cmv:CMUST_09810"/>
<dbReference type="Proteomes" id="UP000035199">
    <property type="component" value="Chromosome"/>
</dbReference>
<accession>A0A0G3H392</accession>
<dbReference type="OrthoDB" id="7065495at2"/>